<dbReference type="EMBL" id="CAXAQS010000306">
    <property type="protein sequence ID" value="CAK9251054.1"/>
    <property type="molecule type" value="Genomic_DNA"/>
</dbReference>
<name>A0ABP0V9J9_9BRYO</name>
<evidence type="ECO:0000313" key="1">
    <source>
        <dbReference type="EMBL" id="CAK9251054.1"/>
    </source>
</evidence>
<proteinExistence type="predicted"/>
<keyword evidence="2" id="KW-1185">Reference proteome</keyword>
<gene>
    <name evidence="1" type="ORF">CSSPJE1EN1_LOCUS26432</name>
</gene>
<accession>A0ABP0V9J9</accession>
<sequence length="184" mass="20888">MPESLIATAALRLQERSGKGYHMEIRAIPIDRVIWTAHKVDSLREEMSRMIEQRIPLIWSSTDIQTLVNSYLESLKTIRQLPVEEGKELVKAWQKLFQLMRSSAEIIGDEIHAILDILTSYNFSLGAPKSISADEMDAVIDFIKVVLMQPDLSKKGTFPFLQSNGKPLDEDFFNNVLKSKSSAH</sequence>
<reference evidence="1" key="1">
    <citation type="submission" date="2024-02" db="EMBL/GenBank/DDBJ databases">
        <authorList>
            <consortium name="ELIXIR-Norway"/>
            <consortium name="Elixir Norway"/>
        </authorList>
    </citation>
    <scope>NUCLEOTIDE SEQUENCE</scope>
</reference>
<comment type="caution">
    <text evidence="1">The sequence shown here is derived from an EMBL/GenBank/DDBJ whole genome shotgun (WGS) entry which is preliminary data.</text>
</comment>
<dbReference type="Proteomes" id="UP001497444">
    <property type="component" value="Unassembled WGS sequence"/>
</dbReference>
<evidence type="ECO:0000313" key="2">
    <source>
        <dbReference type="Proteomes" id="UP001497444"/>
    </source>
</evidence>
<protein>
    <submittedName>
        <fullName evidence="1">Uncharacterized protein</fullName>
    </submittedName>
</protein>
<organism evidence="1 2">
    <name type="scientific">Sphagnum jensenii</name>
    <dbReference type="NCBI Taxonomy" id="128206"/>
    <lineage>
        <taxon>Eukaryota</taxon>
        <taxon>Viridiplantae</taxon>
        <taxon>Streptophyta</taxon>
        <taxon>Embryophyta</taxon>
        <taxon>Bryophyta</taxon>
        <taxon>Sphagnophytina</taxon>
        <taxon>Sphagnopsida</taxon>
        <taxon>Sphagnales</taxon>
        <taxon>Sphagnaceae</taxon>
        <taxon>Sphagnum</taxon>
    </lineage>
</organism>